<evidence type="ECO:0000313" key="2">
    <source>
        <dbReference type="Proteomes" id="UP001058120"/>
    </source>
</evidence>
<accession>A0ABY5XZK8</accession>
<organism evidence="1 2">
    <name type="scientific">Taurinivorans muris</name>
    <dbReference type="NCBI Taxonomy" id="2787751"/>
    <lineage>
        <taxon>Bacteria</taxon>
        <taxon>Pseudomonadati</taxon>
        <taxon>Thermodesulfobacteriota</taxon>
        <taxon>Desulfovibrionia</taxon>
        <taxon>Desulfovibrionales</taxon>
        <taxon>Desulfovibrionaceae</taxon>
        <taxon>Taurinivorans</taxon>
    </lineage>
</organism>
<keyword evidence="2" id="KW-1185">Reference proteome</keyword>
<dbReference type="EMBL" id="CP065938">
    <property type="protein sequence ID" value="UWX04981.1"/>
    <property type="molecule type" value="Genomic_DNA"/>
</dbReference>
<protein>
    <submittedName>
        <fullName evidence="1">Uncharacterized protein</fullName>
    </submittedName>
</protein>
<proteinExistence type="predicted"/>
<dbReference type="Proteomes" id="UP001058120">
    <property type="component" value="Chromosome"/>
</dbReference>
<sequence length="98" mass="11497">MSSTIDEITINYEENGILLVKEIDKEILSKGLNTTILFRYKEYIADVDDYGPDKYTIRRYKKIAGEFRQQAKFNISSVRQGKIIAETLSRWLQDVEEE</sequence>
<dbReference type="RefSeq" id="WP_334314535.1">
    <property type="nucleotide sequence ID" value="NZ_CP065938.1"/>
</dbReference>
<reference evidence="1" key="1">
    <citation type="submission" date="2020-12" db="EMBL/GenBank/DDBJ databases">
        <title>Taurinivorans muris gen. nov., sp. nov., fundamental and realized metabolic niche of a ubiquitous sulfidogenic bacterium in the murine intestine.</title>
        <authorList>
            <person name="Ye H."/>
            <person name="Hanson B.T."/>
            <person name="Loy A."/>
        </authorList>
    </citation>
    <scope>NUCLEOTIDE SEQUENCE</scope>
    <source>
        <strain evidence="1">LT0009</strain>
    </source>
</reference>
<gene>
    <name evidence="1" type="ORF">JBF11_05700</name>
</gene>
<name>A0ABY5XZK8_9BACT</name>
<evidence type="ECO:0000313" key="1">
    <source>
        <dbReference type="EMBL" id="UWX04981.1"/>
    </source>
</evidence>